<protein>
    <submittedName>
        <fullName evidence="2">Acyl-coenzyme A synthetase/AMP-(Fatty) acid ligase</fullName>
    </submittedName>
</protein>
<gene>
    <name evidence="2" type="ORF">HNQ64_003834</name>
</gene>
<comment type="caution">
    <text evidence="2">The sequence shown here is derived from an EMBL/GenBank/DDBJ whole genome shotgun (WGS) entry which is preliminary data.</text>
</comment>
<dbReference type="AlphaFoldDB" id="A0A7W8DR80"/>
<dbReference type="PANTHER" id="PTHR45527:SF1">
    <property type="entry name" value="FATTY ACID SYNTHASE"/>
    <property type="match status" value="1"/>
</dbReference>
<dbReference type="Gene3D" id="3.30.300.30">
    <property type="match status" value="1"/>
</dbReference>
<dbReference type="GO" id="GO:0005737">
    <property type="term" value="C:cytoplasm"/>
    <property type="evidence" value="ECO:0007669"/>
    <property type="project" value="TreeGrafter"/>
</dbReference>
<dbReference type="PROSITE" id="PS00455">
    <property type="entry name" value="AMP_BINDING"/>
    <property type="match status" value="1"/>
</dbReference>
<accession>A0A7W8DR80</accession>
<name>A0A7W8DR80_9BACT</name>
<dbReference type="InterPro" id="IPR042099">
    <property type="entry name" value="ANL_N_sf"/>
</dbReference>
<dbReference type="PANTHER" id="PTHR45527">
    <property type="entry name" value="NONRIBOSOMAL PEPTIDE SYNTHETASE"/>
    <property type="match status" value="1"/>
</dbReference>
<reference evidence="2 3" key="1">
    <citation type="submission" date="2020-08" db="EMBL/GenBank/DDBJ databases">
        <title>Genomic Encyclopedia of Type Strains, Phase IV (KMG-IV): sequencing the most valuable type-strain genomes for metagenomic binning, comparative biology and taxonomic classification.</title>
        <authorList>
            <person name="Goeker M."/>
        </authorList>
    </citation>
    <scope>NUCLEOTIDE SEQUENCE [LARGE SCALE GENOMIC DNA]</scope>
    <source>
        <strain evidence="2 3">DSM 12251</strain>
    </source>
</reference>
<organism evidence="2 3">
    <name type="scientific">Prosthecobacter dejongeii</name>
    <dbReference type="NCBI Taxonomy" id="48465"/>
    <lineage>
        <taxon>Bacteria</taxon>
        <taxon>Pseudomonadati</taxon>
        <taxon>Verrucomicrobiota</taxon>
        <taxon>Verrucomicrobiia</taxon>
        <taxon>Verrucomicrobiales</taxon>
        <taxon>Verrucomicrobiaceae</taxon>
        <taxon>Prosthecobacter</taxon>
    </lineage>
</organism>
<dbReference type="InterPro" id="IPR000873">
    <property type="entry name" value="AMP-dep_synth/lig_dom"/>
</dbReference>
<keyword evidence="2" id="KW-0436">Ligase</keyword>
<evidence type="ECO:0000259" key="1">
    <source>
        <dbReference type="Pfam" id="PF00501"/>
    </source>
</evidence>
<dbReference type="SUPFAM" id="SSF56801">
    <property type="entry name" value="Acetyl-CoA synthetase-like"/>
    <property type="match status" value="1"/>
</dbReference>
<dbReference type="GO" id="GO:0031177">
    <property type="term" value="F:phosphopantetheine binding"/>
    <property type="evidence" value="ECO:0007669"/>
    <property type="project" value="TreeGrafter"/>
</dbReference>
<dbReference type="GO" id="GO:0044550">
    <property type="term" value="P:secondary metabolite biosynthetic process"/>
    <property type="evidence" value="ECO:0007669"/>
    <property type="project" value="TreeGrafter"/>
</dbReference>
<dbReference type="Pfam" id="PF00501">
    <property type="entry name" value="AMP-binding"/>
    <property type="match status" value="1"/>
</dbReference>
<proteinExistence type="predicted"/>
<dbReference type="GO" id="GO:0016874">
    <property type="term" value="F:ligase activity"/>
    <property type="evidence" value="ECO:0007669"/>
    <property type="project" value="UniProtKB-KW"/>
</dbReference>
<feature type="domain" description="AMP-dependent synthetase/ligase" evidence="1">
    <location>
        <begin position="1"/>
        <end position="280"/>
    </location>
</feature>
<sequence length="418" mass="46247">MIFSVLSPQLQPEGLQRIISQCGPKVVFLDQSTGHLQGTVSPDQAVFLENVKWPTIEDVDSPSPAVLQPEDIAFLVFTSGSTGTPRGVMLTQKNVGFVCPAILARLKYRAEDCIGLFLPLAFDYSLYQIFYACLTGARLFIGRPEKVGPELPKILAREKVTVLPGVPTVFAALIKMQRYRPTSLPSLRMMTNTGDHLPKAYIDHLRELFPQAQIFPMFGLTECKRVSILCPEEFETHPESVGRPLDGTTVFAVNAEGEKLPPEQSGELVVQGPHLSPGYWGAEEETAKRFRELAGTRSLFTGDYGIVDAQGYITFHSRGDFVIKHRGTRLSPAEVEEAACTIPQIISAGCVKDDERDLLCLFLATTDDTLTEAGILAALATRLERGKIPDRVYFQPDLPRTTNQKLDRKALRRLLTTV</sequence>
<dbReference type="Proteomes" id="UP000534294">
    <property type="component" value="Unassembled WGS sequence"/>
</dbReference>
<evidence type="ECO:0000313" key="3">
    <source>
        <dbReference type="Proteomes" id="UP000534294"/>
    </source>
</evidence>
<evidence type="ECO:0000313" key="2">
    <source>
        <dbReference type="EMBL" id="MBB5039559.1"/>
    </source>
</evidence>
<dbReference type="GO" id="GO:0043041">
    <property type="term" value="P:amino acid activation for nonribosomal peptide biosynthetic process"/>
    <property type="evidence" value="ECO:0007669"/>
    <property type="project" value="TreeGrafter"/>
</dbReference>
<dbReference type="InterPro" id="IPR045851">
    <property type="entry name" value="AMP-bd_C_sf"/>
</dbReference>
<keyword evidence="3" id="KW-1185">Reference proteome</keyword>
<dbReference type="Gene3D" id="3.40.50.12780">
    <property type="entry name" value="N-terminal domain of ligase-like"/>
    <property type="match status" value="1"/>
</dbReference>
<dbReference type="InterPro" id="IPR020845">
    <property type="entry name" value="AMP-binding_CS"/>
</dbReference>
<dbReference type="EMBL" id="JACHIF010000009">
    <property type="protein sequence ID" value="MBB5039559.1"/>
    <property type="molecule type" value="Genomic_DNA"/>
</dbReference>